<feature type="compositionally biased region" description="Basic residues" evidence="1">
    <location>
        <begin position="123"/>
        <end position="143"/>
    </location>
</feature>
<protein>
    <submittedName>
        <fullName evidence="2">Uncharacterized protein</fullName>
    </submittedName>
</protein>
<feature type="compositionally biased region" description="Basic residues" evidence="1">
    <location>
        <begin position="98"/>
        <end position="114"/>
    </location>
</feature>
<feature type="compositionally biased region" description="Basic and acidic residues" evidence="1">
    <location>
        <begin position="144"/>
        <end position="155"/>
    </location>
</feature>
<dbReference type="Gene3D" id="3.10.20.550">
    <property type="entry name" value="ASAP complex, SAP18 subunit"/>
    <property type="match status" value="1"/>
</dbReference>
<feature type="compositionally biased region" description="Low complexity" evidence="1">
    <location>
        <begin position="33"/>
        <end position="45"/>
    </location>
</feature>
<gene>
    <name evidence="2" type="ORF">X943_002775</name>
</gene>
<name>A0AAD9GEA4_BABDI</name>
<dbReference type="Pfam" id="PF06487">
    <property type="entry name" value="SAP18"/>
    <property type="match status" value="1"/>
</dbReference>
<dbReference type="EMBL" id="JAHBMH010000034">
    <property type="protein sequence ID" value="KAK1936880.1"/>
    <property type="molecule type" value="Genomic_DNA"/>
</dbReference>
<dbReference type="InterPro" id="IPR010516">
    <property type="entry name" value="SAP18"/>
</dbReference>
<feature type="compositionally biased region" description="Low complexity" evidence="1">
    <location>
        <begin position="88"/>
        <end position="97"/>
    </location>
</feature>
<keyword evidence="3" id="KW-1185">Reference proteome</keyword>
<organism evidence="2 3">
    <name type="scientific">Babesia divergens</name>
    <dbReference type="NCBI Taxonomy" id="32595"/>
    <lineage>
        <taxon>Eukaryota</taxon>
        <taxon>Sar</taxon>
        <taxon>Alveolata</taxon>
        <taxon>Apicomplexa</taxon>
        <taxon>Aconoidasida</taxon>
        <taxon>Piroplasmida</taxon>
        <taxon>Babesiidae</taxon>
        <taxon>Babesia</taxon>
    </lineage>
</organism>
<feature type="compositionally biased region" description="Low complexity" evidence="1">
    <location>
        <begin position="1"/>
        <end position="18"/>
    </location>
</feature>
<accession>A0AAD9GEA4</accession>
<dbReference type="AlphaFoldDB" id="A0AAD9GEA4"/>
<feature type="region of interest" description="Disordered" evidence="1">
    <location>
        <begin position="1"/>
        <end position="170"/>
    </location>
</feature>
<sequence length="344" mass="39875">MRSISSSSRSMSVSRSFSNDVKRSVSNHGGETSRSPSSYSESRSISHPRRHQSDSRGSSSRSYSPPRRRYTRDSSDSRSRSRRRRVSGSRSSTSRSYHSSRSRSRRTRRARKYRSVSEDSRSHRYRRRSLSPKRCSPPRRRNRDVRSDGHRDSRNVIKNTAKSYRSHREANRMQVRQGVRGTNRAPVHARAHRTAIERQDALAKEIDLARKNHTPFLLRIYAIIDDSVDIQPTTDDDQESFQQKLDASHSVEKLELYIWPDNTLRDLVGLVKDLCHSSRSKEGIWTFQLNNKTRDLLGTIHSYKWRKSTDSVTLRDTNFHVGDSLLLFFRGVSVPPEPDTQMAM</sequence>
<evidence type="ECO:0000256" key="1">
    <source>
        <dbReference type="SAM" id="MobiDB-lite"/>
    </source>
</evidence>
<dbReference type="Proteomes" id="UP001195914">
    <property type="component" value="Unassembled WGS sequence"/>
</dbReference>
<reference evidence="2" key="1">
    <citation type="journal article" date="2014" name="Nucleic Acids Res.">
        <title>The evolutionary dynamics of variant antigen genes in Babesia reveal a history of genomic innovation underlying host-parasite interaction.</title>
        <authorList>
            <person name="Jackson A.P."/>
            <person name="Otto T.D."/>
            <person name="Darby A."/>
            <person name="Ramaprasad A."/>
            <person name="Xia D."/>
            <person name="Echaide I.E."/>
            <person name="Farber M."/>
            <person name="Gahlot S."/>
            <person name="Gamble J."/>
            <person name="Gupta D."/>
            <person name="Gupta Y."/>
            <person name="Jackson L."/>
            <person name="Malandrin L."/>
            <person name="Malas T.B."/>
            <person name="Moussa E."/>
            <person name="Nair M."/>
            <person name="Reid A.J."/>
            <person name="Sanders M."/>
            <person name="Sharma J."/>
            <person name="Tracey A."/>
            <person name="Quail M.A."/>
            <person name="Weir W."/>
            <person name="Wastling J.M."/>
            <person name="Hall N."/>
            <person name="Willadsen P."/>
            <person name="Lingelbach K."/>
            <person name="Shiels B."/>
            <person name="Tait A."/>
            <person name="Berriman M."/>
            <person name="Allred D.R."/>
            <person name="Pain A."/>
        </authorList>
    </citation>
    <scope>NUCLEOTIDE SEQUENCE</scope>
    <source>
        <strain evidence="2">1802A</strain>
    </source>
</reference>
<reference evidence="2" key="2">
    <citation type="submission" date="2021-05" db="EMBL/GenBank/DDBJ databases">
        <authorList>
            <person name="Pain A."/>
        </authorList>
    </citation>
    <scope>NUCLEOTIDE SEQUENCE</scope>
    <source>
        <strain evidence="2">1802A</strain>
    </source>
</reference>
<dbReference type="InterPro" id="IPR042534">
    <property type="entry name" value="SAP18_sf"/>
</dbReference>
<evidence type="ECO:0000313" key="3">
    <source>
        <dbReference type="Proteomes" id="UP001195914"/>
    </source>
</evidence>
<feature type="compositionally biased region" description="Low complexity" evidence="1">
    <location>
        <begin position="55"/>
        <end position="65"/>
    </location>
</feature>
<evidence type="ECO:0000313" key="2">
    <source>
        <dbReference type="EMBL" id="KAK1936880.1"/>
    </source>
</evidence>
<comment type="caution">
    <text evidence="2">The sequence shown here is derived from an EMBL/GenBank/DDBJ whole genome shotgun (WGS) entry which is preliminary data.</text>
</comment>
<proteinExistence type="predicted"/>